<comment type="subcellular location">
    <subcellularLocation>
        <location evidence="1">Cell membrane</location>
        <topology evidence="1">Multi-pass membrane protein</topology>
    </subcellularLocation>
</comment>
<dbReference type="InterPro" id="IPR051539">
    <property type="entry name" value="T4SS-coupling_protein"/>
</dbReference>
<evidence type="ECO:0000256" key="6">
    <source>
        <dbReference type="ARBA" id="ARBA00023136"/>
    </source>
</evidence>
<dbReference type="SUPFAM" id="SSF52540">
    <property type="entry name" value="P-loop containing nucleoside triphosphate hydrolases"/>
    <property type="match status" value="1"/>
</dbReference>
<keyword evidence="5 7" id="KW-1133">Transmembrane helix</keyword>
<feature type="transmembrane region" description="Helical" evidence="7">
    <location>
        <begin position="40"/>
        <end position="62"/>
    </location>
</feature>
<name>A0ABS9BI49_9BACT</name>
<dbReference type="PANTHER" id="PTHR37937:SF1">
    <property type="entry name" value="CONJUGATIVE TRANSFER: DNA TRANSPORT"/>
    <property type="match status" value="1"/>
</dbReference>
<keyword evidence="4 7" id="KW-0812">Transmembrane</keyword>
<evidence type="ECO:0000256" key="7">
    <source>
        <dbReference type="SAM" id="Phobius"/>
    </source>
</evidence>
<reference evidence="8 9" key="1">
    <citation type="submission" date="2022-01" db="EMBL/GenBank/DDBJ databases">
        <title>Flavihumibacter sp. nov., isolated from sediment of a river.</title>
        <authorList>
            <person name="Liu H."/>
        </authorList>
    </citation>
    <scope>NUCLEOTIDE SEQUENCE [LARGE SCALE GENOMIC DNA]</scope>
    <source>
        <strain evidence="8 9">RY-1</strain>
    </source>
</reference>
<dbReference type="InterPro" id="IPR027417">
    <property type="entry name" value="P-loop_NTPase"/>
</dbReference>
<accession>A0ABS9BI49</accession>
<comment type="similarity">
    <text evidence="2">Belongs to the VirD4/TraG family.</text>
</comment>
<gene>
    <name evidence="8" type="ORF">L0U88_12185</name>
</gene>
<keyword evidence="3" id="KW-1003">Cell membrane</keyword>
<evidence type="ECO:0000256" key="3">
    <source>
        <dbReference type="ARBA" id="ARBA00022475"/>
    </source>
</evidence>
<feature type="transmembrane region" description="Helical" evidence="7">
    <location>
        <begin position="7"/>
        <end position="28"/>
    </location>
</feature>
<evidence type="ECO:0000256" key="1">
    <source>
        <dbReference type="ARBA" id="ARBA00004651"/>
    </source>
</evidence>
<dbReference type="RefSeq" id="WP_234866339.1">
    <property type="nucleotide sequence ID" value="NZ_JAKEVY010000003.1"/>
</dbReference>
<dbReference type="Gene3D" id="3.40.50.300">
    <property type="entry name" value="P-loop containing nucleotide triphosphate hydrolases"/>
    <property type="match status" value="1"/>
</dbReference>
<dbReference type="Pfam" id="PF02534">
    <property type="entry name" value="T4SS-DNA_transf"/>
    <property type="match status" value="1"/>
</dbReference>
<dbReference type="CDD" id="cd01127">
    <property type="entry name" value="TrwB_TraG_TraD_VirD4"/>
    <property type="match status" value="1"/>
</dbReference>
<evidence type="ECO:0000313" key="9">
    <source>
        <dbReference type="Proteomes" id="UP001200145"/>
    </source>
</evidence>
<dbReference type="EMBL" id="JAKEVY010000003">
    <property type="protein sequence ID" value="MCF1715386.1"/>
    <property type="molecule type" value="Genomic_DNA"/>
</dbReference>
<evidence type="ECO:0000256" key="5">
    <source>
        <dbReference type="ARBA" id="ARBA00022989"/>
    </source>
</evidence>
<evidence type="ECO:0000313" key="8">
    <source>
        <dbReference type="EMBL" id="MCF1715386.1"/>
    </source>
</evidence>
<keyword evidence="9" id="KW-1185">Reference proteome</keyword>
<sequence length="560" mass="63377">MANGRNIANIILGIIGGIFGLIMLSLAGTSYSLYKDMGEFSFLGSALLYFFLFLLTLFLLYLRFKKRPKIQQPVKNTSRGSAEWSNYDAVKASGNGIQDHGLWLGNFYRRQKFGNLLTVAGAGSGKNACIIIPNLLVVPFGSYVVTDPKGENAYITARHQKQMHQKVYILDPWEQQEKMQAKHGIPTATFNPFDFIRSEPNELRDNCELLAYYLIPLNTEAKDPYWDNKARSIIKTFLMYIMTSLPEEEQNFWTLYKLLRLQGDDWTLLMAKMNISKELDGLVAAAAGEFSGFDRNSDHFASILSGAHNATTIFESPQLRASLNKSGFNPYELANGNVTLYIVIPEKYMETHSAWLRLVIGLCLKAVNARPNKRVNFILDEFAVLGKMTDVLRAYAFGRGQNIVMWAFAQSLSQIKQIYGEDGLNTLLSNTNVLQAFGVKDKFTKDYVSYSLGTGTLSEVKVSNSHSQNGSSTSKSVEHIGRPLLDPDEVERFQDIITIADGLRFPIEKVGYYQNRYENRKWDDPRTIPDFQKMMKKGQIPDDLRELFKDRADPPPRIIS</sequence>
<organism evidence="8 9">
    <name type="scientific">Flavihumibacter fluminis</name>
    <dbReference type="NCBI Taxonomy" id="2909236"/>
    <lineage>
        <taxon>Bacteria</taxon>
        <taxon>Pseudomonadati</taxon>
        <taxon>Bacteroidota</taxon>
        <taxon>Chitinophagia</taxon>
        <taxon>Chitinophagales</taxon>
        <taxon>Chitinophagaceae</taxon>
        <taxon>Flavihumibacter</taxon>
    </lineage>
</organism>
<dbReference type="Proteomes" id="UP001200145">
    <property type="component" value="Unassembled WGS sequence"/>
</dbReference>
<protein>
    <submittedName>
        <fullName evidence="8">Type IV secretory system conjugative DNA transfer family protein</fullName>
    </submittedName>
</protein>
<comment type="caution">
    <text evidence="8">The sequence shown here is derived from an EMBL/GenBank/DDBJ whole genome shotgun (WGS) entry which is preliminary data.</text>
</comment>
<dbReference type="InterPro" id="IPR003688">
    <property type="entry name" value="TraG/VirD4"/>
</dbReference>
<proteinExistence type="inferred from homology"/>
<keyword evidence="6 7" id="KW-0472">Membrane</keyword>
<evidence type="ECO:0000256" key="4">
    <source>
        <dbReference type="ARBA" id="ARBA00022692"/>
    </source>
</evidence>
<dbReference type="PANTHER" id="PTHR37937">
    <property type="entry name" value="CONJUGATIVE TRANSFER: DNA TRANSPORT"/>
    <property type="match status" value="1"/>
</dbReference>
<evidence type="ECO:0000256" key="2">
    <source>
        <dbReference type="ARBA" id="ARBA00008806"/>
    </source>
</evidence>